<dbReference type="PANTHER" id="PTHR11814">
    <property type="entry name" value="SULFATE TRANSPORTER"/>
    <property type="match status" value="1"/>
</dbReference>
<feature type="transmembrane region" description="Helical" evidence="5">
    <location>
        <begin position="206"/>
        <end position="227"/>
    </location>
</feature>
<dbReference type="CDD" id="cd07042">
    <property type="entry name" value="STAS_SulP_like_sulfate_transporter"/>
    <property type="match status" value="1"/>
</dbReference>
<feature type="transmembrane region" description="Helical" evidence="5">
    <location>
        <begin position="449"/>
        <end position="468"/>
    </location>
</feature>
<dbReference type="EMBL" id="JBHRSK010000004">
    <property type="protein sequence ID" value="MFC2968196.1"/>
    <property type="molecule type" value="Genomic_DNA"/>
</dbReference>
<dbReference type="Pfam" id="PF00916">
    <property type="entry name" value="Sulfate_transp"/>
    <property type="match status" value="1"/>
</dbReference>
<dbReference type="InterPro" id="IPR011547">
    <property type="entry name" value="SLC26A/SulP_dom"/>
</dbReference>
<organism evidence="7 8">
    <name type="scientific">Acidimangrovimonas pyrenivorans</name>
    <dbReference type="NCBI Taxonomy" id="2030798"/>
    <lineage>
        <taxon>Bacteria</taxon>
        <taxon>Pseudomonadati</taxon>
        <taxon>Pseudomonadota</taxon>
        <taxon>Alphaproteobacteria</taxon>
        <taxon>Rhodobacterales</taxon>
        <taxon>Paracoccaceae</taxon>
        <taxon>Acidimangrovimonas</taxon>
    </lineage>
</organism>
<feature type="transmembrane region" description="Helical" evidence="5">
    <location>
        <begin position="174"/>
        <end position="194"/>
    </location>
</feature>
<dbReference type="Gene3D" id="3.30.750.24">
    <property type="entry name" value="STAS domain"/>
    <property type="match status" value="1"/>
</dbReference>
<dbReference type="RefSeq" id="WP_377832869.1">
    <property type="nucleotide sequence ID" value="NZ_JBHRSK010000004.1"/>
</dbReference>
<evidence type="ECO:0000256" key="1">
    <source>
        <dbReference type="ARBA" id="ARBA00004141"/>
    </source>
</evidence>
<evidence type="ECO:0000256" key="2">
    <source>
        <dbReference type="ARBA" id="ARBA00022692"/>
    </source>
</evidence>
<dbReference type="PROSITE" id="PS50801">
    <property type="entry name" value="STAS"/>
    <property type="match status" value="1"/>
</dbReference>
<feature type="transmembrane region" description="Helical" evidence="5">
    <location>
        <begin position="328"/>
        <end position="348"/>
    </location>
</feature>
<dbReference type="SUPFAM" id="SSF52091">
    <property type="entry name" value="SpoIIaa-like"/>
    <property type="match status" value="1"/>
</dbReference>
<feature type="transmembrane region" description="Helical" evidence="5">
    <location>
        <begin position="50"/>
        <end position="67"/>
    </location>
</feature>
<gene>
    <name evidence="7" type="ORF">ACFOES_08825</name>
</gene>
<feature type="transmembrane region" description="Helical" evidence="5">
    <location>
        <begin position="74"/>
        <end position="93"/>
    </location>
</feature>
<comment type="caution">
    <text evidence="7">The sequence shown here is derived from an EMBL/GenBank/DDBJ whole genome shotgun (WGS) entry which is preliminary data.</text>
</comment>
<dbReference type="InterPro" id="IPR001902">
    <property type="entry name" value="SLC26A/SulP_fam"/>
</dbReference>
<dbReference type="InterPro" id="IPR002645">
    <property type="entry name" value="STAS_dom"/>
</dbReference>
<proteinExistence type="predicted"/>
<dbReference type="InterPro" id="IPR036513">
    <property type="entry name" value="STAS_dom_sf"/>
</dbReference>
<protein>
    <submittedName>
        <fullName evidence="7">SulP family inorganic anion transporter</fullName>
    </submittedName>
</protein>
<sequence length="557" mass="56350">MARAPAPLFAALRAPGRAHVPREALAALSLAAIALPEQLATARLMGLPPAAGLVAFLAGTLAFAAFGTHRTLSVGADSTIAPIMAAGLATLAVTGSPAYAALAAMLALMVGAVLVLARPLRLGWVADLLSIPVTTGFMAGIALHIIAGALPQILGLPVPAGELTRKLGVLARDLAAARPETMVLGFGVAALALAIDRLAPRLPGPLIALAASAGAAWALGATAIPMLDPLSLASLGGGPWAGHWELPDMEALAVLLPLALIVALVVMMQSAAVLQSFPDSQAVPADPGRDFAAIGAGSLLAGLLGSFAVNASPPRTAIAEAEGARSQWSALIAVALALGLAALAAGAIAHVPRAGLNGVLLVIGLRLIRPATLARIGRKSPSELVLALATTALVAVLPVMSGVGLAIVLSLMHAIYTIARPPCTELARVPGTTIWWSRPPGAPAEQEPGVLVFALGAPLNFINARYLLGRLGAAIRRKRPQLVVIEASGVINIDFTGSSLLQQAIADWRAAGIALALARLESTEAAAQAARTGLVAQLGADHVFLSVEEAVRALRPD</sequence>
<keyword evidence="3 5" id="KW-1133">Transmembrane helix</keyword>
<evidence type="ECO:0000256" key="5">
    <source>
        <dbReference type="SAM" id="Phobius"/>
    </source>
</evidence>
<evidence type="ECO:0000256" key="4">
    <source>
        <dbReference type="ARBA" id="ARBA00023136"/>
    </source>
</evidence>
<name>A0ABV7AGL1_9RHOB</name>
<feature type="domain" description="STAS" evidence="6">
    <location>
        <begin position="440"/>
        <end position="554"/>
    </location>
</feature>
<feature type="transmembrane region" description="Helical" evidence="5">
    <location>
        <begin position="384"/>
        <end position="412"/>
    </location>
</feature>
<feature type="transmembrane region" description="Helical" evidence="5">
    <location>
        <begin position="251"/>
        <end position="274"/>
    </location>
</feature>
<evidence type="ECO:0000259" key="6">
    <source>
        <dbReference type="PROSITE" id="PS50801"/>
    </source>
</evidence>
<keyword evidence="2 5" id="KW-0812">Transmembrane</keyword>
<evidence type="ECO:0000313" key="7">
    <source>
        <dbReference type="EMBL" id="MFC2968196.1"/>
    </source>
</evidence>
<evidence type="ECO:0000313" key="8">
    <source>
        <dbReference type="Proteomes" id="UP001595443"/>
    </source>
</evidence>
<dbReference type="Pfam" id="PF01740">
    <property type="entry name" value="STAS"/>
    <property type="match status" value="1"/>
</dbReference>
<keyword evidence="4 5" id="KW-0472">Membrane</keyword>
<comment type="subcellular location">
    <subcellularLocation>
        <location evidence="1">Membrane</location>
        <topology evidence="1">Multi-pass membrane protein</topology>
    </subcellularLocation>
</comment>
<evidence type="ECO:0000256" key="3">
    <source>
        <dbReference type="ARBA" id="ARBA00022989"/>
    </source>
</evidence>
<accession>A0ABV7AGL1</accession>
<reference evidence="8" key="1">
    <citation type="journal article" date="2019" name="Int. J. Syst. Evol. Microbiol.">
        <title>The Global Catalogue of Microorganisms (GCM) 10K type strain sequencing project: providing services to taxonomists for standard genome sequencing and annotation.</title>
        <authorList>
            <consortium name="The Broad Institute Genomics Platform"/>
            <consortium name="The Broad Institute Genome Sequencing Center for Infectious Disease"/>
            <person name="Wu L."/>
            <person name="Ma J."/>
        </authorList>
    </citation>
    <scope>NUCLEOTIDE SEQUENCE [LARGE SCALE GENOMIC DNA]</scope>
    <source>
        <strain evidence="8">KCTC 62192</strain>
    </source>
</reference>
<keyword evidence="8" id="KW-1185">Reference proteome</keyword>
<feature type="transmembrane region" description="Helical" evidence="5">
    <location>
        <begin position="99"/>
        <end position="117"/>
    </location>
</feature>
<feature type="transmembrane region" description="Helical" evidence="5">
    <location>
        <begin position="129"/>
        <end position="154"/>
    </location>
</feature>
<dbReference type="Proteomes" id="UP001595443">
    <property type="component" value="Unassembled WGS sequence"/>
</dbReference>